<keyword evidence="22 32" id="KW-1133">Transmembrane helix</keyword>
<comment type="PTM">
    <text evidence="32">Highly glycosylated by host. The high number of glycan on the protein is reffered to as 'glycan shield' because it contributes to hide protein sequence from adaptive immune system.</text>
</comment>
<dbReference type="Gene3D" id="2.170.40.20">
    <property type="entry name" value="Human immunodeficiency virus 1, Gp160, envelope glycoprotein"/>
    <property type="match status" value="2"/>
</dbReference>
<evidence type="ECO:0000256" key="23">
    <source>
        <dbReference type="ARBA" id="ARBA00023046"/>
    </source>
</evidence>
<feature type="chain" id="PRO_5027180292" description="Envelope glycoprotein gp160" evidence="32">
    <location>
        <begin position="31"/>
        <end position="842"/>
    </location>
</feature>
<keyword evidence="12 32" id="KW-1162">Viral penetration into host cytoplasm</keyword>
<evidence type="ECO:0000256" key="15">
    <source>
        <dbReference type="ARBA" id="ARBA00022703"/>
    </source>
</evidence>
<dbReference type="EMBL" id="MT194154">
    <property type="protein sequence ID" value="QJX38557.1"/>
    <property type="molecule type" value="Genomic_RNA"/>
</dbReference>
<dbReference type="FunFam" id="2.170.40.20:FF:000003">
    <property type="entry name" value="Envelope glycoprotein gp160"/>
    <property type="match status" value="1"/>
</dbReference>
<comment type="subunit">
    <text evidence="32">The mature envelope protein (Env) consists of a homotrimer of non-covalently associated gp120-gp41 heterodimers. The resulting complex protrudes from the virus surface as a spike. There seems to be as few as 10 spikes on the average virion. Surface protein gp120 interacts with host CD4, CCR5 and CXCR4. Gp120 also interacts with the C-type lectins CD209/DC-SIGN and CLEC4M/DC-SIGNR (collectively referred to as DC-SIGN(R)). Gp120 and gp41 interact with GalCer. Gp120 interacts with host ITGA4/ITGB7 complex; on CD4+ T-cells, this interaction results in rapid activation of integrin ITGAL/LFA-1, which facilitates efficient cell-to-cell spreading of HIV-1. Gp120 interacts with cell-associated heparan sulfate; this interaction increases virus infectivity on permissive cells and may be involved in infection of CD4- cells.</text>
</comment>
<evidence type="ECO:0000256" key="29">
    <source>
        <dbReference type="ARBA" id="ARBA00023280"/>
    </source>
</evidence>
<evidence type="ECO:0000256" key="27">
    <source>
        <dbReference type="ARBA" id="ARBA00023157"/>
    </source>
</evidence>
<evidence type="ECO:0000259" key="34">
    <source>
        <dbReference type="Pfam" id="PF00516"/>
    </source>
</evidence>
<keyword evidence="25 32" id="KW-0472">Membrane</keyword>
<accession>A0A6M6ASQ5</accession>
<evidence type="ECO:0000256" key="33">
    <source>
        <dbReference type="RuleBase" id="RU363095"/>
    </source>
</evidence>
<keyword evidence="13 32" id="KW-0165">Cleavage on pair of basic residues</keyword>
<dbReference type="Gene3D" id="1.10.287.210">
    <property type="match status" value="1"/>
</dbReference>
<dbReference type="GO" id="GO:0019062">
    <property type="term" value="P:virion attachment to host cell"/>
    <property type="evidence" value="ECO:0007669"/>
    <property type="project" value="UniProtKB-UniRule"/>
</dbReference>
<dbReference type="HAMAP" id="MF_04083">
    <property type="entry name" value="HIV_ENV"/>
    <property type="match status" value="1"/>
</dbReference>
<evidence type="ECO:0000256" key="13">
    <source>
        <dbReference type="ARBA" id="ARBA00022685"/>
    </source>
</evidence>
<evidence type="ECO:0000256" key="4">
    <source>
        <dbReference type="ARBA" id="ARBA00004563"/>
    </source>
</evidence>
<feature type="domain" description="Human immunodeficiency virus 1 envelope glycoprotein Gp120" evidence="34">
    <location>
        <begin position="32"/>
        <end position="509"/>
    </location>
</feature>
<evidence type="ECO:0000256" key="5">
    <source>
        <dbReference type="ARBA" id="ARBA00004578"/>
    </source>
</evidence>
<dbReference type="GO" id="GO:1903911">
    <property type="term" value="P:positive regulation of receptor clustering"/>
    <property type="evidence" value="ECO:0007669"/>
    <property type="project" value="UniProtKB-UniRule"/>
</dbReference>
<proteinExistence type="inferred from homology"/>
<comment type="domain">
    <text evidence="32">The YXXL motif is involved in determining the exact site of viral release at the surface of infected mononuclear cells and promotes endocytosis. YXXL and di-leucine endocytosis motifs interact directly or indirectly with the clathrin adapter complexes, opperate independently, and their activities are not additive.</text>
</comment>
<dbReference type="GO" id="GO:0019031">
    <property type="term" value="C:viral envelope"/>
    <property type="evidence" value="ECO:0007669"/>
    <property type="project" value="UniProtKB-KW"/>
</dbReference>
<evidence type="ECO:0000256" key="30">
    <source>
        <dbReference type="ARBA" id="ARBA00023288"/>
    </source>
</evidence>
<keyword evidence="28 32" id="KW-0325">Glycoprotein</keyword>
<evidence type="ECO:0000256" key="25">
    <source>
        <dbReference type="ARBA" id="ARBA00023136"/>
    </source>
</evidence>
<comment type="domain">
    <text evidence="32">The CD4-binding region is targeted by the antibody b12.</text>
</comment>
<evidence type="ECO:0000256" key="8">
    <source>
        <dbReference type="ARBA" id="ARBA00022510"/>
    </source>
</evidence>
<comment type="subcellular location">
    <molecule>Surface protein gp120</molecule>
    <subcellularLocation>
        <location evidence="32">Virion membrane</location>
        <topology evidence="32">Peripheral membrane protein</topology>
    </subcellularLocation>
    <subcellularLocation>
        <location evidence="32">Host cell membrane</location>
        <topology evidence="32">Peripheral membrane protein</topology>
    </subcellularLocation>
    <subcellularLocation>
        <location evidence="32">Host endosome membrane</location>
        <topology evidence="32">Single-pass type I membrane protein</topology>
    </subcellularLocation>
    <text evidence="32">The surface protein is not anchored to the viral envelope, but associates with the extravirion surface through its binding to TM. It is probably concentrated at the site of budding and incorporated into the virions possibly by contacts between the cytoplasmic tail of Env and the N-terminus of Gag.</text>
</comment>
<dbReference type="InterPro" id="IPR000328">
    <property type="entry name" value="GP41-like"/>
</dbReference>
<evidence type="ECO:0000256" key="17">
    <source>
        <dbReference type="ARBA" id="ARBA00022804"/>
    </source>
</evidence>
<feature type="transmembrane region" description="Helical" evidence="33">
    <location>
        <begin position="676"/>
        <end position="703"/>
    </location>
</feature>
<comment type="function">
    <text evidence="32">Envelope glycoprotein gp160: Oligomerizes in the host endoplasmic reticulum into predominantly trimers. In a second time, gp160 transits in the host Golgi, where glycosylation is completed. The precursor is then proteolytically cleaved in the trans-Golgi and thereby activated by cellular furin or furin-like proteases to produce gp120 and gp41.</text>
</comment>
<evidence type="ECO:0000256" key="12">
    <source>
        <dbReference type="ARBA" id="ARBA00022595"/>
    </source>
</evidence>
<keyword evidence="16 32" id="KW-0732">Signal</keyword>
<feature type="transmembrane region" description="Helical" evidence="33">
    <location>
        <begin position="13"/>
        <end position="40"/>
    </location>
</feature>
<keyword evidence="20 32" id="KW-0261">Viral envelope protein</keyword>
<feature type="chain" id="PRO_5027180293" description="Transmembrane protein gp41" evidence="32">
    <location>
        <begin position="510"/>
        <end position="842"/>
    </location>
</feature>
<dbReference type="FunFam" id="1.10.287.210:FF:000001">
    <property type="entry name" value="Envelope glycoprotein gp160"/>
    <property type="match status" value="1"/>
</dbReference>
<evidence type="ECO:0000256" key="7">
    <source>
        <dbReference type="ARBA" id="ARBA00022506"/>
    </source>
</evidence>
<reference evidence="36" key="1">
    <citation type="journal article" date="2020" name="PLoS Pathog.">
        <title>HIV-1 variants are archived throughout infection and persist in the reservoir.</title>
        <authorList>
            <person name="Brooks K."/>
            <person name="Jones B.R."/>
            <person name="Dilernia D.A."/>
            <person name="Wilkins D.J."/>
            <person name="Claiborne D.T."/>
            <person name="McInally S."/>
            <person name="Gilmour J."/>
            <person name="Kilembe W."/>
            <person name="Joy J.B."/>
            <person name="Allen S.A."/>
            <person name="Brumme Z.L."/>
            <person name="Hunter E."/>
        </authorList>
    </citation>
    <scope>NUCLEOTIDE SEQUENCE</scope>
    <source>
        <strain evidence="36">ZM1044M_22Mar2007_1Y_16_E</strain>
    </source>
</reference>
<dbReference type="GO" id="GO:0075512">
    <property type="term" value="P:clathrin-dependent endocytosis of virus by host cell"/>
    <property type="evidence" value="ECO:0007669"/>
    <property type="project" value="UniProtKB-UniRule"/>
</dbReference>
<evidence type="ECO:0000256" key="19">
    <source>
        <dbReference type="ARBA" id="ARBA00022870"/>
    </source>
</evidence>
<dbReference type="GO" id="GO:0044175">
    <property type="term" value="C:host cell endosome membrane"/>
    <property type="evidence" value="ECO:0007669"/>
    <property type="project" value="UniProtKB-SubCell"/>
</dbReference>
<evidence type="ECO:0000256" key="32">
    <source>
        <dbReference type="HAMAP-Rule" id="MF_04083"/>
    </source>
</evidence>
<feature type="disulfide bond" evidence="32">
    <location>
        <begin position="233"/>
        <end position="244"/>
    </location>
</feature>
<dbReference type="GO" id="GO:0039654">
    <property type="term" value="P:fusion of virus membrane with host endosome membrane"/>
    <property type="evidence" value="ECO:0007669"/>
    <property type="project" value="UniProtKB-UniRule"/>
</dbReference>
<keyword evidence="11 32" id="KW-0945">Host-virus interaction</keyword>
<feature type="disulfide bond" evidence="32">
    <location>
        <begin position="52"/>
        <end position="72"/>
    </location>
</feature>
<organismHost>
    <name type="scientific">Homo sapiens</name>
    <name type="common">Human</name>
    <dbReference type="NCBI Taxonomy" id="9606"/>
</organismHost>
<dbReference type="Pfam" id="PF00517">
    <property type="entry name" value="GP41"/>
    <property type="match status" value="1"/>
</dbReference>
<dbReference type="GO" id="GO:0005198">
    <property type="term" value="F:structural molecule activity"/>
    <property type="evidence" value="ECO:0007669"/>
    <property type="project" value="UniProtKB-UniRule"/>
</dbReference>
<comment type="similarity">
    <text evidence="32">Belongs to the HIV-1 env protein family.</text>
</comment>
<feature type="domain" description="Retroviral envelope protein GP41-like" evidence="35">
    <location>
        <begin position="528"/>
        <end position="718"/>
    </location>
</feature>
<dbReference type="InterPro" id="IPR036377">
    <property type="entry name" value="Gp120_core_sf"/>
</dbReference>
<dbReference type="SUPFAM" id="SSF58069">
    <property type="entry name" value="Virus ectodomain"/>
    <property type="match status" value="1"/>
</dbReference>
<feature type="region of interest" description="Fusion peptide" evidence="32">
    <location>
        <begin position="510"/>
        <end position="530"/>
    </location>
</feature>
<dbReference type="Pfam" id="PF00516">
    <property type="entry name" value="GP120"/>
    <property type="match status" value="1"/>
</dbReference>
<dbReference type="GO" id="GO:0052031">
    <property type="term" value="P:symbiont-mediated perturbation of host defense response"/>
    <property type="evidence" value="ECO:0007669"/>
    <property type="project" value="UniProtKB-UniRule"/>
</dbReference>
<keyword evidence="27 32" id="KW-1015">Disulfide bond</keyword>
<feature type="short sequence motif" description="YXXL motif; contains endocytosis signal" evidence="32">
    <location>
        <begin position="710"/>
        <end position="713"/>
    </location>
</feature>
<comment type="domain">
    <text evidence="32">Some of the most genetically diverse regions of the viral genome are present in Env. They are called variable regions 1 through 5 (V1 through V5). Coreceptor usage of gp120 is determined mainly by the primary structure of the third variable region (V3) in the outer domain of gp120. The sequence of V3 determines which coreceptor, CCR5 and/or CXCR4 (corresponding to R5/macrophage, X4/T cell and R5X4/T cell and macrophage tropism), is used to trigger the fusion potential of the Env complex, and hence which cells the virus can infect. Binding to CCR5 involves a region adjacent in addition to V3.</text>
</comment>
<dbReference type="GO" id="GO:0019064">
    <property type="term" value="P:fusion of virus membrane with host plasma membrane"/>
    <property type="evidence" value="ECO:0007669"/>
    <property type="project" value="UniProtKB-UniRule"/>
</dbReference>
<comment type="miscellaneous">
    <text evidence="32">HIV-1 lineages are divided in three main groups, M (for Major), O (for Outlier), and N (for New, or Non-M, Non-O). The vast majority of strains found worldwide belong to the group M. Group O seems to be endemic to and largely confined to Cameroon and neighboring countries in West Central Africa, where these viruses represent a small minority of HIV-1 strains. The group N is represented by a limited number of isolates from Cameroonian persons. The group M is further subdivided in 9 clades or subtypes (A to D, F to H, J and K).</text>
</comment>
<comment type="domain">
    <text evidence="32 33">The 17 amino acids long immunosuppressive region is present in many retroviral envelope proteins. Synthetic peptides derived from this relatively conserved sequence inhibit immune function in vitro and in vivo.</text>
</comment>
<evidence type="ECO:0000256" key="11">
    <source>
        <dbReference type="ARBA" id="ARBA00022581"/>
    </source>
</evidence>
<evidence type="ECO:0000313" key="36">
    <source>
        <dbReference type="EMBL" id="QJX38557.1"/>
    </source>
</evidence>
<evidence type="ECO:0000256" key="22">
    <source>
        <dbReference type="ARBA" id="ARBA00022989"/>
    </source>
</evidence>
<comment type="PTM">
    <text evidence="32">Specific enzymatic cleavages in vivo yield mature proteins. Envelope glycoproteins are synthesized as a inactive precursor that is heavily N-glycosylated and processed likely by host cell furin in the Golgi to yield the mature SU and TM proteins. The cleavage site between SU and TM requires the minimal sequence [KR]-X-[KR]-R. About 2 of the 9 disulfide bonds of gp41 are reduced by P4HB/PDI, following binding to CD4 receptor.</text>
</comment>
<dbReference type="SUPFAM" id="SSF56502">
    <property type="entry name" value="gp120 core"/>
    <property type="match status" value="2"/>
</dbReference>
<evidence type="ECO:0000256" key="6">
    <source>
        <dbReference type="ARBA" id="ARBA00004650"/>
    </source>
</evidence>
<protein>
    <recommendedName>
        <fullName evidence="32">Envelope glycoprotein gp160</fullName>
    </recommendedName>
    <alternativeName>
        <fullName evidence="32">Env polyprotein</fullName>
    </alternativeName>
    <component>
        <recommendedName>
            <fullName evidence="32">Surface protein gp120</fullName>
            <shortName evidence="32">SU</shortName>
        </recommendedName>
        <alternativeName>
            <fullName evidence="32">Glycoprotein 120</fullName>
            <shortName evidence="32">gp120</shortName>
        </alternativeName>
    </component>
    <component>
        <recommendedName>
            <fullName evidence="32">Transmembrane protein gp41</fullName>
            <shortName evidence="32">TM</shortName>
        </recommendedName>
        <alternativeName>
            <fullName evidence="32">Glycoprotein 41</fullName>
            <shortName evidence="32">gp41</shortName>
        </alternativeName>
    </component>
</protein>
<evidence type="ECO:0000256" key="24">
    <source>
        <dbReference type="ARBA" id="ARBA00023054"/>
    </source>
</evidence>
<evidence type="ECO:0000256" key="21">
    <source>
        <dbReference type="ARBA" id="ARBA00022890"/>
    </source>
</evidence>
<evidence type="ECO:0000256" key="9">
    <source>
        <dbReference type="ARBA" id="ARBA00022511"/>
    </source>
</evidence>
<evidence type="ECO:0000256" key="16">
    <source>
        <dbReference type="ARBA" id="ARBA00022729"/>
    </source>
</evidence>
<evidence type="ECO:0000256" key="20">
    <source>
        <dbReference type="ARBA" id="ARBA00022879"/>
    </source>
</evidence>
<keyword evidence="19 32" id="KW-1043">Host membrane</keyword>
<feature type="site" description="Cleavage; by host furin" evidence="32">
    <location>
        <begin position="509"/>
        <end position="510"/>
    </location>
</feature>
<evidence type="ECO:0000256" key="26">
    <source>
        <dbReference type="ARBA" id="ARBA00023139"/>
    </source>
</evidence>
<keyword evidence="9 32" id="KW-1032">Host cell membrane</keyword>
<evidence type="ECO:0000256" key="10">
    <source>
        <dbReference type="ARBA" id="ARBA00022570"/>
    </source>
</evidence>
<comment type="subcellular location">
    <molecule>Transmembrane protein gp41</molecule>
    <subcellularLocation>
        <location evidence="32">Virion membrane</location>
        <topology evidence="32">Single-pass type I membrane protein</topology>
    </subcellularLocation>
    <subcellularLocation>
        <location evidence="32">Host cell membrane</location>
        <topology evidence="32">Single-pass type I membrane protein</topology>
    </subcellularLocation>
    <subcellularLocation>
        <location evidence="32">Host endosome membrane</location>
        <topology evidence="32">Single-pass type I membrane protein</topology>
    </subcellularLocation>
    <text evidence="32">It is probably concentrated at the site of budding and incorporated into the virions possibly by contacts between the cytoplasmic tail of Env and the N-terminus of Gag.</text>
</comment>
<keyword evidence="17 32" id="KW-1161">Viral attachment to host cell</keyword>
<feature type="coiled-coil region" evidence="32">
    <location>
        <begin position="631"/>
        <end position="665"/>
    </location>
</feature>
<evidence type="ECO:0000256" key="18">
    <source>
        <dbReference type="ARBA" id="ARBA00022844"/>
    </source>
</evidence>
<evidence type="ECO:0000256" key="3">
    <source>
        <dbReference type="ARBA" id="ARBA00004505"/>
    </source>
</evidence>
<keyword evidence="29 32" id="KW-0899">Viral immunoevasion</keyword>
<organism evidence="36">
    <name type="scientific">Human immunodeficiency virus type 1</name>
    <name type="common">HIV-1</name>
    <dbReference type="NCBI Taxonomy" id="11676"/>
    <lineage>
        <taxon>Viruses</taxon>
        <taxon>Riboviria</taxon>
        <taxon>Pararnavirae</taxon>
        <taxon>Artverviricota</taxon>
        <taxon>Revtraviricetes</taxon>
        <taxon>Ortervirales</taxon>
        <taxon>Retroviridae</taxon>
        <taxon>Orthoretrovirinae</taxon>
        <taxon>Lentivirus</taxon>
        <taxon>Lentivirus humimdef1</taxon>
    </lineage>
</organism>
<keyword evidence="24 32" id="KW-0175">Coiled coil</keyword>
<dbReference type="CDD" id="cd09909">
    <property type="entry name" value="HIV-1-like_HR1-HR2"/>
    <property type="match status" value="1"/>
</dbReference>
<feature type="region of interest" description="Immunosuppression" evidence="32">
    <location>
        <begin position="572"/>
        <end position="590"/>
    </location>
</feature>
<keyword evidence="14 32" id="KW-0812">Transmembrane</keyword>
<name>A0A6M6ASQ5_HV1</name>
<feature type="region of interest" description="MPER; binding to GalCer" evidence="32">
    <location>
        <begin position="660"/>
        <end position="681"/>
    </location>
</feature>
<dbReference type="InterPro" id="IPR000777">
    <property type="entry name" value="HIV1_Gp120"/>
</dbReference>
<comment type="caution">
    <text evidence="32 33">Lacks conserved residue(s) required for the propagation of feature annotation.</text>
</comment>
<dbReference type="FunFam" id="2.170.40.20:FF:000002">
    <property type="entry name" value="Envelope glycoprotein gp160"/>
    <property type="match status" value="1"/>
</dbReference>
<evidence type="ECO:0000256" key="31">
    <source>
        <dbReference type="ARBA" id="ARBA00023296"/>
    </source>
</evidence>
<keyword evidence="31 32" id="KW-1160">Virus entry into host cell</keyword>
<feature type="topological domain" description="Cytoplasmic" evidence="32">
    <location>
        <begin position="704"/>
        <end position="842"/>
    </location>
</feature>
<evidence type="ECO:0000256" key="14">
    <source>
        <dbReference type="ARBA" id="ARBA00022692"/>
    </source>
</evidence>
<keyword evidence="21 32" id="KW-1164">Virus endocytosis by host</keyword>
<evidence type="ECO:0000256" key="28">
    <source>
        <dbReference type="ARBA" id="ARBA00023180"/>
    </source>
</evidence>
<keyword evidence="10 32" id="KW-1165">Clathrin-mediated endocytosis of virus by host</keyword>
<comment type="subcellular location">
    <subcellularLocation>
        <location evidence="3">Host cell membrane</location>
        <topology evidence="3">Peripheral membrane protein</topology>
    </subcellularLocation>
    <subcellularLocation>
        <location evidence="1">Host cell membrane</location>
        <topology evidence="1">Single-pass type I membrane protein</topology>
    </subcellularLocation>
    <subcellularLocation>
        <location evidence="2">Host endosome membrane</location>
        <topology evidence="2">Peripheral membrane protein</topology>
    </subcellularLocation>
    <subcellularLocation>
        <location evidence="5">Host endosome membrane</location>
        <topology evidence="5">Single-pass type I membrane protein</topology>
    </subcellularLocation>
    <subcellularLocation>
        <location evidence="6">Virion membrane</location>
        <topology evidence="6">Peripheral membrane protein</topology>
    </subcellularLocation>
    <subcellularLocation>
        <location evidence="4">Virion membrane</location>
        <topology evidence="4">Single-pass type I membrane protein</topology>
    </subcellularLocation>
</comment>
<keyword evidence="23 32" id="KW-1039">Host endosome</keyword>
<evidence type="ECO:0000256" key="2">
    <source>
        <dbReference type="ARBA" id="ARBA00004433"/>
    </source>
</evidence>
<comment type="function">
    <text evidence="32">Surface protein gp120: Attaches the virus to the host lymphoid cell by binding to the primary receptor CD4. This interaction induces a structural rearrangement creating a high affinity binding site for a chemokine coreceptor like CXCR4 and/or CCR5. Acts as a ligand for CD209/DC-SIGN and CLEC4M/DC-SIGNR, which are respectively found on dendritic cells (DCs), and on endothelial cells of liver sinusoids and lymph node sinuses. These interactions allow capture of viral particles at mucosal surfaces by these cells and subsequent transmission to permissive cells. HIV subverts the migration properties of dendritic cells to gain access to CD4+ T-cells in lymph nodes. Virus transmission to permissive T-cells occurs either in trans (without DCs infection, through viral capture and transmission), or in cis (following DCs productive infection, through the usual CD4-gp120 interaction), thereby inducing a robust infection. In trans infection, bound virions remain infectious over days and it is proposed that they are not degraded, but protected in non-lysosomal acidic organelles within the DCs close to the cell membrane thus contributing to the viral infectious potential during DCs' migration from the periphery to the lymphoid tissues. On arrival at lymphoid tissues, intact virions recycle back to DCs' cell surface allowing virus transmission to CD4+ T-cells.</text>
</comment>
<keyword evidence="26 32" id="KW-0564">Palmitate</keyword>
<comment type="PTM">
    <text evidence="32">Palmitoylation of the transmembrane protein and of Env polyprotein (prior to its proteolytic cleavage) is essential for their association with host cell membrane lipid rafts. Palmitoylation is therefore required for envelope trafficking to classical lipid rafts, but not for viral replication.</text>
</comment>
<comment type="function">
    <text evidence="32">Transmembrane protein gp41: Acts as a class I viral fusion protein. Under the current model, the protein has at least 3 conformational states: pre-fusion native state, pre-hairpin intermediate state, and post-fusion hairpin state. During fusion of viral and target intracellular membranes, the coiled coil regions (heptad repeats) assume a trimer-of-hairpins structure, positioning the fusion peptide in close proximity to the C-terminal region of the ectodomain. The formation of this structure appears to drive apposition and subsequent fusion of viral and target cell membranes. Complete fusion occurs in host cell endosomes and is dynamin-dependent, however some lipid transfer might occur at the plasma membrane. The virus undergoes clathrin-dependent internalization long before endosomal fusion, thus minimizing the surface exposure of conserved viral epitopes during fusion and reducing the efficacy of inhibitors targeting these epitopes. Membranes fusion leads to delivery of the nucleocapsid into the cytoplasm.</text>
</comment>
<dbReference type="GO" id="GO:0020002">
    <property type="term" value="C:host cell plasma membrane"/>
    <property type="evidence" value="ECO:0007669"/>
    <property type="project" value="UniProtKB-SubCell"/>
</dbReference>
<feature type="region of interest" description="V2" evidence="32">
    <location>
        <begin position="162"/>
        <end position="201"/>
    </location>
</feature>
<keyword evidence="30 32" id="KW-0449">Lipoprotein</keyword>
<dbReference type="GO" id="GO:0019082">
    <property type="term" value="P:viral protein processing"/>
    <property type="evidence" value="ECO:0007669"/>
    <property type="project" value="UniProtKB-UniRule"/>
</dbReference>
<feature type="disulfide bond" evidence="32">
    <location>
        <begin position="223"/>
        <end position="252"/>
    </location>
</feature>
<dbReference type="GO" id="GO:0016020">
    <property type="term" value="C:membrane"/>
    <property type="evidence" value="ECO:0007669"/>
    <property type="project" value="UniProtKB-UniRule"/>
</dbReference>
<feature type="chain" id="PRO_5027180291" description="Surface protein gp120" evidence="32">
    <location>
        <begin position="31"/>
        <end position="509"/>
    </location>
</feature>
<dbReference type="GO" id="GO:0055036">
    <property type="term" value="C:virion membrane"/>
    <property type="evidence" value="ECO:0007669"/>
    <property type="project" value="UniProtKB-SubCell"/>
</dbReference>
<feature type="disulfide bond" evidence="32">
    <location>
        <begin position="596"/>
        <end position="602"/>
    </location>
</feature>
<dbReference type="InterPro" id="IPR037527">
    <property type="entry name" value="Gp160"/>
</dbReference>
<dbReference type="GO" id="GO:1903908">
    <property type="term" value="P:positive regulation of plasma membrane raft polarization"/>
    <property type="evidence" value="ECO:0007669"/>
    <property type="project" value="UniProtKB-UniRule"/>
</dbReference>
<keyword evidence="7 32" id="KW-1168">Fusion of virus membrane with host membrane</keyword>
<comment type="miscellaneous">
    <text evidence="32">Inhibitors targeting HIV-1 viral envelope proteins are used as antiretroviral drugs. Attachment of virions to the cell surface via non-specific interactions and CD4 binding can be blocked by inhibitors that include cyanovirin-N, cyclotriazadisulfonamide analogs, PRO 2000, TNX 355 and PRO 542. In addition, BMS 806 can block CD4-induced conformational changes. Env interactions with the coreceptor molecules can be targeted by CCR5 antagonists including SCH-D, maraviroc (UK 427857) and aplaviroc (GW 873140), and the CXCR4 antagonist AMD 070. Fusion of viral and cellular membranes can be inhibited by peptides such as enfuvirtide and tifuvirtide (T 1249). Resistance to inhibitors associated with mutations in Env are observed. Most of the time, single mutations confer only a modest reduction in drug susceptibility. Combination of several mutations is usually required to develop a high-level drug resistance.</text>
</comment>
<feature type="topological domain" description="Extracellular" evidence="32">
    <location>
        <begin position="31"/>
        <end position="682"/>
    </location>
</feature>
<comment type="domain">
    <text evidence="32">The membrane proximal external region (MPER) present in gp41 is a tryptophan-rich region recognized by the antibodies 2F5, Z13, and 4E10. MPER seems to play a role in fusion.</text>
</comment>
<evidence type="ECO:0000259" key="35">
    <source>
        <dbReference type="Pfam" id="PF00517"/>
    </source>
</evidence>
<keyword evidence="8 32" id="KW-1170">Fusion of virus membrane with host endosomal membrane</keyword>
<evidence type="ECO:0000256" key="1">
    <source>
        <dbReference type="ARBA" id="ARBA00004402"/>
    </source>
</evidence>
<keyword evidence="18 32" id="KW-0946">Virion</keyword>
<feature type="region of interest" description="CD4-binding loop" evidence="32">
    <location>
        <begin position="367"/>
        <end position="377"/>
    </location>
</feature>
<feature type="lipid moiety-binding region" description="S-palmitoyl cysteine; by host" evidence="32">
    <location>
        <position position="762"/>
    </location>
</feature>
<gene>
    <name evidence="32 36" type="primary">env</name>
</gene>
<keyword evidence="15 32" id="KW-0053">Apoptosis</keyword>
<dbReference type="Gene3D" id="1.20.5.490">
    <property type="entry name" value="Single helix bin"/>
    <property type="match status" value="1"/>
</dbReference>
<sequence length="842" mass="95229">MRVMGMWRNYPQWWIWGILGFWMLMIYNVMGLWVTVYYGVPVWKEAKATLFCASDAKAYEKEVHNIWATHACVPTDPNPQEMVLENVTENFNMWKNDMVDQMHEDIISLWDQSLKPCVKLTPLCVTLNCTNVNVSKANANVSESVTASAASVNVSDAEMKNCSFNITTEVRDKKKKAYALFYKLDIVPIKNGTSEYMLINCNTTTVTQACPKVSFDPIPIHYCAPAGYAILKCNNKTFSGKGPCNNVSTVQCTHGIKPVVSTQLLLNGSLAEKEIIIRSENLTDNAKTIIVHLNESVEIVCTRPNNNTRKSMRIGPGQTFYATGEIIGNIRQAHCNISRSNWTRTLQRVSEKLREHFPNKTIQFNSSSGGDLEITMHSFNCRGEFFYCNTSSLFNGTYMNATNDNSPITLQCKIKQIVNMWQGVGQAMYAPPIAGNITCKSNITGLLLTRDGGQINSTEANGTEVFRPGGGDMRDNWRSELYKYKVVEIKPLGVAPTSSRRRVVEREKRAVGIGAVFLGFLGAAGSTMGAASITLTVQARQLLSGIVQQQSNLLRAIEAQQHLLQLTVWGIKQLQTRVLAIERYLKDQQLLGIWGCSGKLICTTNVYWNESWSNKNYSEIWDKMTWMQWDREISNYTTTIYKLLEDSQTQQENNEKDLLALDKWNNLWNWFNITNWLWYIKIFIMIIGGLIGLRIIFAVISIVNRVRQGYSPLSFQTLIPNPRGPGRLGGIEEEGGEQDRDRSIRLVSGFLALAWDDLRSLCLFSYHRLRDFILIVTRAVELLGHSSLRGLQRGWEILKYLGSLVQYWGLELKKSAVDLLDTIAIAVGEGTDRIIRAFCNRQ</sequence>